<proteinExistence type="predicted"/>
<gene>
    <name evidence="1" type="ORF">SDC9_182453</name>
</gene>
<protein>
    <submittedName>
        <fullName evidence="1">Uncharacterized protein</fullName>
    </submittedName>
</protein>
<evidence type="ECO:0000313" key="1">
    <source>
        <dbReference type="EMBL" id="MPN34959.1"/>
    </source>
</evidence>
<accession>A0A645HA12</accession>
<sequence>MEFIATAAESTPPKQPTTVCLPCNTAGRRARASRFRGTGASTAARRWGWSAGCSATSFPASAAQTSPSGTCGIRRRGTACSSTRSRCCLTRPRGKSRWRTTETSSTRGNYVTNWSRTAFRFKRPSTPRSLPR</sequence>
<comment type="caution">
    <text evidence="1">The sequence shown here is derived from an EMBL/GenBank/DDBJ whole genome shotgun (WGS) entry which is preliminary data.</text>
</comment>
<dbReference type="AlphaFoldDB" id="A0A645HA12"/>
<dbReference type="EMBL" id="VSSQ01088267">
    <property type="protein sequence ID" value="MPN34959.1"/>
    <property type="molecule type" value="Genomic_DNA"/>
</dbReference>
<name>A0A645HA12_9ZZZZ</name>
<reference evidence="1" key="1">
    <citation type="submission" date="2019-08" db="EMBL/GenBank/DDBJ databases">
        <authorList>
            <person name="Kucharzyk K."/>
            <person name="Murdoch R.W."/>
            <person name="Higgins S."/>
            <person name="Loffler F."/>
        </authorList>
    </citation>
    <scope>NUCLEOTIDE SEQUENCE</scope>
</reference>
<organism evidence="1">
    <name type="scientific">bioreactor metagenome</name>
    <dbReference type="NCBI Taxonomy" id="1076179"/>
    <lineage>
        <taxon>unclassified sequences</taxon>
        <taxon>metagenomes</taxon>
        <taxon>ecological metagenomes</taxon>
    </lineage>
</organism>